<proteinExistence type="predicted"/>
<sequence>MRTLTIRFGLVTVILLLTGVISTTFNQAAFFNLILVSLMISIVGYLIKFPLDEKYTPLTRGIVNFIGATIIIYLFTGLIYSALFSAFAIGLLETLILTRI</sequence>
<accession>A0A1T4LGG7</accession>
<evidence type="ECO:0008006" key="4">
    <source>
        <dbReference type="Google" id="ProtNLM"/>
    </source>
</evidence>
<evidence type="ECO:0000313" key="2">
    <source>
        <dbReference type="EMBL" id="SJZ53687.1"/>
    </source>
</evidence>
<dbReference type="EMBL" id="FUWM01000008">
    <property type="protein sequence ID" value="SJZ53687.1"/>
    <property type="molecule type" value="Genomic_DNA"/>
</dbReference>
<name>A0A1T4LGG7_9FIRM</name>
<evidence type="ECO:0000256" key="1">
    <source>
        <dbReference type="SAM" id="Phobius"/>
    </source>
</evidence>
<dbReference type="AlphaFoldDB" id="A0A1T4LGG7"/>
<protein>
    <recommendedName>
        <fullName evidence="4">4 TMS phage holin, superfamily IV</fullName>
    </recommendedName>
</protein>
<keyword evidence="3" id="KW-1185">Reference proteome</keyword>
<gene>
    <name evidence="2" type="ORF">SAMN02745118_01123</name>
</gene>
<dbReference type="Proteomes" id="UP000190625">
    <property type="component" value="Unassembled WGS sequence"/>
</dbReference>
<dbReference type="OrthoDB" id="9982128at2"/>
<feature type="transmembrane region" description="Helical" evidence="1">
    <location>
        <begin position="62"/>
        <end position="92"/>
    </location>
</feature>
<evidence type="ECO:0000313" key="3">
    <source>
        <dbReference type="Proteomes" id="UP000190625"/>
    </source>
</evidence>
<dbReference type="RefSeq" id="WP_078809612.1">
    <property type="nucleotide sequence ID" value="NZ_FUWM01000008.1"/>
</dbReference>
<organism evidence="2 3">
    <name type="scientific">Selenihalanaerobacter shriftii</name>
    <dbReference type="NCBI Taxonomy" id="142842"/>
    <lineage>
        <taxon>Bacteria</taxon>
        <taxon>Bacillati</taxon>
        <taxon>Bacillota</taxon>
        <taxon>Clostridia</taxon>
        <taxon>Halanaerobiales</taxon>
        <taxon>Halobacteroidaceae</taxon>
        <taxon>Selenihalanaerobacter</taxon>
    </lineage>
</organism>
<feature type="transmembrane region" description="Helical" evidence="1">
    <location>
        <begin position="6"/>
        <end position="22"/>
    </location>
</feature>
<keyword evidence="1" id="KW-0472">Membrane</keyword>
<feature type="transmembrane region" description="Helical" evidence="1">
    <location>
        <begin position="29"/>
        <end position="47"/>
    </location>
</feature>
<dbReference type="STRING" id="142842.SAMN02745118_01123"/>
<keyword evidence="1" id="KW-1133">Transmembrane helix</keyword>
<reference evidence="3" key="1">
    <citation type="submission" date="2017-02" db="EMBL/GenBank/DDBJ databases">
        <authorList>
            <person name="Varghese N."/>
            <person name="Submissions S."/>
        </authorList>
    </citation>
    <scope>NUCLEOTIDE SEQUENCE [LARGE SCALE GENOMIC DNA]</scope>
    <source>
        <strain evidence="3">ATCC BAA-73</strain>
    </source>
</reference>
<keyword evidence="1" id="KW-0812">Transmembrane</keyword>